<evidence type="ECO:0000313" key="1">
    <source>
        <dbReference type="EMBL" id="WKD48129.1"/>
    </source>
</evidence>
<organism evidence="1 2">
    <name type="scientific">Microbulbifer spongiae</name>
    <dbReference type="NCBI Taxonomy" id="2944933"/>
    <lineage>
        <taxon>Bacteria</taxon>
        <taxon>Pseudomonadati</taxon>
        <taxon>Pseudomonadota</taxon>
        <taxon>Gammaproteobacteria</taxon>
        <taxon>Cellvibrionales</taxon>
        <taxon>Microbulbiferaceae</taxon>
        <taxon>Microbulbifer</taxon>
    </lineage>
</organism>
<dbReference type="Proteomes" id="UP001321520">
    <property type="component" value="Chromosome"/>
</dbReference>
<name>A0ABY9E547_9GAMM</name>
<dbReference type="EMBL" id="CP098023">
    <property type="protein sequence ID" value="WKD48129.1"/>
    <property type="molecule type" value="Genomic_DNA"/>
</dbReference>
<dbReference type="RefSeq" id="WP_301413746.1">
    <property type="nucleotide sequence ID" value="NZ_CP098023.1"/>
</dbReference>
<keyword evidence="2" id="KW-1185">Reference proteome</keyword>
<gene>
    <name evidence="1" type="ORF">M8T91_09195</name>
</gene>
<protein>
    <submittedName>
        <fullName evidence="1">Uncharacterized protein</fullName>
    </submittedName>
</protein>
<accession>A0ABY9E547</accession>
<proteinExistence type="predicted"/>
<sequence>MNMERKISQQAKVTRHLWLELRFRRIRGYCEAAFLESADYGLITKVYNFGDSFMGPVTSRVTEPVMKTVEAKNKRSGWISVLGFKEK</sequence>
<reference evidence="1 2" key="1">
    <citation type="submission" date="2022-05" db="EMBL/GenBank/DDBJ databases">
        <title>Microbulbifer sp. nov., isolated from sponge.</title>
        <authorList>
            <person name="Gao L."/>
        </authorList>
    </citation>
    <scope>NUCLEOTIDE SEQUENCE [LARGE SCALE GENOMIC DNA]</scope>
    <source>
        <strain evidence="1 2">MI-G</strain>
    </source>
</reference>
<evidence type="ECO:0000313" key="2">
    <source>
        <dbReference type="Proteomes" id="UP001321520"/>
    </source>
</evidence>